<dbReference type="Proteomes" id="UP001209878">
    <property type="component" value="Unassembled WGS sequence"/>
</dbReference>
<name>A0AAD9UJQ4_RIDPI</name>
<dbReference type="EMBL" id="JAODUO010000039">
    <property type="protein sequence ID" value="KAK2192083.1"/>
    <property type="molecule type" value="Genomic_DNA"/>
</dbReference>
<sequence>MPPGVEPQNIVIPILYDHSMNTTQVMEQRSQELSQSTVAVSNMLKRFIEFNPNPNGCSIYPALRELLTNLVVPMQGMNQPQ</sequence>
<proteinExistence type="predicted"/>
<evidence type="ECO:0000313" key="3">
    <source>
        <dbReference type="Proteomes" id="UP001209878"/>
    </source>
</evidence>
<gene>
    <name evidence="2" type="ORF">NP493_39g02007</name>
</gene>
<comment type="caution">
    <text evidence="2">The sequence shown here is derived from an EMBL/GenBank/DDBJ whole genome shotgun (WGS) entry which is preliminary data.</text>
</comment>
<dbReference type="InterPro" id="IPR056877">
    <property type="entry name" value="Med14_C"/>
</dbReference>
<feature type="domain" description="Mediator of RNA polymerase II transcription subunit 14 C-terminal" evidence="1">
    <location>
        <begin position="2"/>
        <end position="73"/>
    </location>
</feature>
<dbReference type="AlphaFoldDB" id="A0AAD9UJQ4"/>
<protein>
    <recommendedName>
        <fullName evidence="1">Mediator of RNA polymerase II transcription subunit 14 C-terminal domain-containing protein</fullName>
    </recommendedName>
</protein>
<reference evidence="2" key="1">
    <citation type="journal article" date="2023" name="Mol. Biol. Evol.">
        <title>Third-Generation Sequencing Reveals the Adaptive Role of the Epigenome in Three Deep-Sea Polychaetes.</title>
        <authorList>
            <person name="Perez M."/>
            <person name="Aroh O."/>
            <person name="Sun Y."/>
            <person name="Lan Y."/>
            <person name="Juniper S.K."/>
            <person name="Young C.R."/>
            <person name="Angers B."/>
            <person name="Qian P.Y."/>
        </authorList>
    </citation>
    <scope>NUCLEOTIDE SEQUENCE</scope>
    <source>
        <strain evidence="2">R07B-5</strain>
    </source>
</reference>
<evidence type="ECO:0000259" key="1">
    <source>
        <dbReference type="Pfam" id="PF25069"/>
    </source>
</evidence>
<accession>A0AAD9UJQ4</accession>
<evidence type="ECO:0000313" key="2">
    <source>
        <dbReference type="EMBL" id="KAK2192083.1"/>
    </source>
</evidence>
<keyword evidence="3" id="KW-1185">Reference proteome</keyword>
<dbReference type="Pfam" id="PF25069">
    <property type="entry name" value="Med14_C"/>
    <property type="match status" value="1"/>
</dbReference>
<organism evidence="2 3">
    <name type="scientific">Ridgeia piscesae</name>
    <name type="common">Tubeworm</name>
    <dbReference type="NCBI Taxonomy" id="27915"/>
    <lineage>
        <taxon>Eukaryota</taxon>
        <taxon>Metazoa</taxon>
        <taxon>Spiralia</taxon>
        <taxon>Lophotrochozoa</taxon>
        <taxon>Annelida</taxon>
        <taxon>Polychaeta</taxon>
        <taxon>Sedentaria</taxon>
        <taxon>Canalipalpata</taxon>
        <taxon>Sabellida</taxon>
        <taxon>Siboglinidae</taxon>
        <taxon>Ridgeia</taxon>
    </lineage>
</organism>